<feature type="non-terminal residue" evidence="7">
    <location>
        <position position="423"/>
    </location>
</feature>
<dbReference type="Pfam" id="PF00079">
    <property type="entry name" value="Serpin"/>
    <property type="match status" value="1"/>
</dbReference>
<dbReference type="SMART" id="SM00093">
    <property type="entry name" value="SERPIN"/>
    <property type="match status" value="1"/>
</dbReference>
<dbReference type="InterPro" id="IPR036186">
    <property type="entry name" value="Serpin_sf"/>
</dbReference>
<sequence>MIRVYIEFCNKFTIDFFVITVLRSFLAFCLFASTMAAAVENNLAVQAVSQSAHLFSTNFVKTVSQEQSDNLICSPLSAHIVLSMAADGAAGNTEAQFKDVLKLPASKSQTLEGYQNLIDKLNNVENVTLKLANKMFIGTNFPIKPEYKQDLETYYKSGIQSVDFSKSQEAANTINIWCKEQTNDRIKSIINEGDVDASIALVLANAVYFKGLWAHQFDPKVTTDRPFHIDANTVKDVPTMYRKGNYKYTELPEYDAKCIELPYANKDVSMVIILPNKIDGLAALTDKLEEVSAECNSRLIQIYKREVRLYLPRFRSETKLDLKNTLSNKMGLSEAFSDKANFNGISDVPLKIDKVVQKAFIEVNEEGSEAAAVTVVEIVVDSMIIGEVPLIFDINRSFCYYIHHNDKTSFVALFKGRVNVPEM</sequence>
<proteinExistence type="inferred from homology"/>
<feature type="transmembrane region" description="Helical" evidence="5">
    <location>
        <begin position="12"/>
        <end position="39"/>
    </location>
</feature>
<dbReference type="InterPro" id="IPR000215">
    <property type="entry name" value="Serpin_fam"/>
</dbReference>
<dbReference type="InterPro" id="IPR023796">
    <property type="entry name" value="Serpin_dom"/>
</dbReference>
<keyword evidence="5" id="KW-0812">Transmembrane</keyword>
<dbReference type="AlphaFoldDB" id="A0A836GRN1"/>
<keyword evidence="5" id="KW-0472">Membrane</keyword>
<evidence type="ECO:0000256" key="5">
    <source>
        <dbReference type="SAM" id="Phobius"/>
    </source>
</evidence>
<evidence type="ECO:0000313" key="7">
    <source>
        <dbReference type="EMBL" id="KAG5348073.1"/>
    </source>
</evidence>
<evidence type="ECO:0000256" key="3">
    <source>
        <dbReference type="ARBA" id="ARBA00022900"/>
    </source>
</evidence>
<dbReference type="GO" id="GO:0004867">
    <property type="term" value="F:serine-type endopeptidase inhibitor activity"/>
    <property type="evidence" value="ECO:0007669"/>
    <property type="project" value="UniProtKB-KW"/>
</dbReference>
<reference evidence="7" key="1">
    <citation type="submission" date="2020-03" db="EMBL/GenBank/DDBJ databases">
        <title>Relaxed selection underlies rapid genomic changes in the transitions from sociality to social parasitism in ants.</title>
        <authorList>
            <person name="Bi X."/>
        </authorList>
    </citation>
    <scope>NUCLEOTIDE SEQUENCE</scope>
    <source>
        <strain evidence="7">BGI-DK2014a</strain>
        <tissue evidence="7">Whole body</tissue>
    </source>
</reference>
<evidence type="ECO:0000313" key="8">
    <source>
        <dbReference type="Proteomes" id="UP000669903"/>
    </source>
</evidence>
<dbReference type="InterPro" id="IPR042185">
    <property type="entry name" value="Serpin_sf_2"/>
</dbReference>
<dbReference type="Gene3D" id="2.30.39.10">
    <property type="entry name" value="Alpha-1-antitrypsin, domain 1"/>
    <property type="match status" value="1"/>
</dbReference>
<comment type="similarity">
    <text evidence="1 4">Belongs to the serpin family.</text>
</comment>
<dbReference type="InterPro" id="IPR042178">
    <property type="entry name" value="Serpin_sf_1"/>
</dbReference>
<comment type="caution">
    <text evidence="7">The sequence shown here is derived from an EMBL/GenBank/DDBJ whole genome shotgun (WGS) entry which is preliminary data.</text>
</comment>
<protein>
    <submittedName>
        <fullName evidence="7">SPB10 protein</fullName>
    </submittedName>
</protein>
<evidence type="ECO:0000256" key="1">
    <source>
        <dbReference type="ARBA" id="ARBA00009500"/>
    </source>
</evidence>
<dbReference type="SUPFAM" id="SSF56574">
    <property type="entry name" value="Serpins"/>
    <property type="match status" value="1"/>
</dbReference>
<organism evidence="7 8">
    <name type="scientific">Acromyrmex charruanus</name>
    <dbReference type="NCBI Taxonomy" id="2715315"/>
    <lineage>
        <taxon>Eukaryota</taxon>
        <taxon>Metazoa</taxon>
        <taxon>Ecdysozoa</taxon>
        <taxon>Arthropoda</taxon>
        <taxon>Hexapoda</taxon>
        <taxon>Insecta</taxon>
        <taxon>Pterygota</taxon>
        <taxon>Neoptera</taxon>
        <taxon>Endopterygota</taxon>
        <taxon>Hymenoptera</taxon>
        <taxon>Apocrita</taxon>
        <taxon>Aculeata</taxon>
        <taxon>Formicoidea</taxon>
        <taxon>Formicidae</taxon>
        <taxon>Myrmicinae</taxon>
        <taxon>Acromyrmex</taxon>
    </lineage>
</organism>
<dbReference type="PANTHER" id="PTHR11461:SF211">
    <property type="entry name" value="GH10112P-RELATED"/>
    <property type="match status" value="1"/>
</dbReference>
<keyword evidence="3" id="KW-0722">Serine protease inhibitor</keyword>
<accession>A0A836GRN1</accession>
<evidence type="ECO:0000256" key="4">
    <source>
        <dbReference type="RuleBase" id="RU000411"/>
    </source>
</evidence>
<feature type="domain" description="Serpin" evidence="6">
    <location>
        <begin position="57"/>
        <end position="421"/>
    </location>
</feature>
<name>A0A836GRN1_9HYME</name>
<dbReference type="Gene3D" id="3.30.497.10">
    <property type="entry name" value="Antithrombin, subunit I, domain 2"/>
    <property type="match status" value="1"/>
</dbReference>
<keyword evidence="8" id="KW-1185">Reference proteome</keyword>
<gene>
    <name evidence="7" type="primary">Serpinb10</name>
    <name evidence="7" type="ORF">G6Z76_0008104</name>
</gene>
<dbReference type="GO" id="GO:0005615">
    <property type="term" value="C:extracellular space"/>
    <property type="evidence" value="ECO:0007669"/>
    <property type="project" value="InterPro"/>
</dbReference>
<evidence type="ECO:0000259" key="6">
    <source>
        <dbReference type="SMART" id="SM00093"/>
    </source>
</evidence>
<keyword evidence="5" id="KW-1133">Transmembrane helix</keyword>
<feature type="non-terminal residue" evidence="7">
    <location>
        <position position="1"/>
    </location>
</feature>
<dbReference type="EMBL" id="JAANIC010000293">
    <property type="protein sequence ID" value="KAG5348073.1"/>
    <property type="molecule type" value="Genomic_DNA"/>
</dbReference>
<keyword evidence="2" id="KW-0646">Protease inhibitor</keyword>
<evidence type="ECO:0000256" key="2">
    <source>
        <dbReference type="ARBA" id="ARBA00022690"/>
    </source>
</evidence>
<dbReference type="Proteomes" id="UP000669903">
    <property type="component" value="Unassembled WGS sequence"/>
</dbReference>
<dbReference type="CDD" id="cd19601">
    <property type="entry name" value="serpin42Da-like"/>
    <property type="match status" value="1"/>
</dbReference>
<dbReference type="PANTHER" id="PTHR11461">
    <property type="entry name" value="SERINE PROTEASE INHIBITOR, SERPIN"/>
    <property type="match status" value="1"/>
</dbReference>